<sequence>MELSSGTVLAIIGAAISMGLAAIASGIGVGLAGIAGAGVISEDPKKFGPVLVLQALPQTQGIY</sequence>
<protein>
    <recommendedName>
        <fullName evidence="5">V-ATPase proteolipid subunit C-like domain-containing protein</fullName>
    </recommendedName>
</protein>
<evidence type="ECO:0000256" key="3">
    <source>
        <dbReference type="ARBA" id="ARBA00022989"/>
    </source>
</evidence>
<evidence type="ECO:0000256" key="4">
    <source>
        <dbReference type="ARBA" id="ARBA00023136"/>
    </source>
</evidence>
<keyword evidence="2" id="KW-0812">Transmembrane</keyword>
<evidence type="ECO:0000313" key="6">
    <source>
        <dbReference type="EMBL" id="GAF90362.1"/>
    </source>
</evidence>
<feature type="domain" description="V-ATPase proteolipid subunit C-like" evidence="5">
    <location>
        <begin position="12"/>
        <end position="63"/>
    </location>
</feature>
<feature type="non-terminal residue" evidence="6">
    <location>
        <position position="63"/>
    </location>
</feature>
<accession>X0TQD4</accession>
<dbReference type="Pfam" id="PF00137">
    <property type="entry name" value="ATP-synt_C"/>
    <property type="match status" value="1"/>
</dbReference>
<evidence type="ECO:0000256" key="2">
    <source>
        <dbReference type="ARBA" id="ARBA00022692"/>
    </source>
</evidence>
<dbReference type="InterPro" id="IPR035921">
    <property type="entry name" value="F/V-ATP_Csub_sf"/>
</dbReference>
<name>X0TQD4_9ZZZZ</name>
<comment type="caution">
    <text evidence="6">The sequence shown here is derived from an EMBL/GenBank/DDBJ whole genome shotgun (WGS) entry which is preliminary data.</text>
</comment>
<comment type="subcellular location">
    <subcellularLocation>
        <location evidence="1">Membrane</location>
        <topology evidence="1">Multi-pass membrane protein</topology>
    </subcellularLocation>
</comment>
<dbReference type="Gene3D" id="1.20.120.610">
    <property type="entry name" value="lithium bound rotor ring of v- atpase"/>
    <property type="match status" value="1"/>
</dbReference>
<dbReference type="InterPro" id="IPR002379">
    <property type="entry name" value="ATPase_proteolipid_c-like_dom"/>
</dbReference>
<evidence type="ECO:0000256" key="1">
    <source>
        <dbReference type="ARBA" id="ARBA00004141"/>
    </source>
</evidence>
<dbReference type="GO" id="GO:0015078">
    <property type="term" value="F:proton transmembrane transporter activity"/>
    <property type="evidence" value="ECO:0007669"/>
    <property type="project" value="InterPro"/>
</dbReference>
<keyword evidence="3" id="KW-1133">Transmembrane helix</keyword>
<organism evidence="6">
    <name type="scientific">marine sediment metagenome</name>
    <dbReference type="NCBI Taxonomy" id="412755"/>
    <lineage>
        <taxon>unclassified sequences</taxon>
        <taxon>metagenomes</taxon>
        <taxon>ecological metagenomes</taxon>
    </lineage>
</organism>
<gene>
    <name evidence="6" type="ORF">S01H1_20862</name>
</gene>
<dbReference type="CDD" id="cd18179">
    <property type="entry name" value="ATP-synt_Vo_Ao_c_NTPK_rpt1"/>
    <property type="match status" value="1"/>
</dbReference>
<keyword evidence="4" id="KW-0472">Membrane</keyword>
<dbReference type="GO" id="GO:0033177">
    <property type="term" value="C:proton-transporting two-sector ATPase complex, proton-transporting domain"/>
    <property type="evidence" value="ECO:0007669"/>
    <property type="project" value="InterPro"/>
</dbReference>
<dbReference type="EMBL" id="BARS01011478">
    <property type="protein sequence ID" value="GAF90362.1"/>
    <property type="molecule type" value="Genomic_DNA"/>
</dbReference>
<proteinExistence type="predicted"/>
<dbReference type="AlphaFoldDB" id="X0TQD4"/>
<reference evidence="6" key="1">
    <citation type="journal article" date="2014" name="Front. Microbiol.">
        <title>High frequency of phylogenetically diverse reductive dehalogenase-homologous genes in deep subseafloor sedimentary metagenomes.</title>
        <authorList>
            <person name="Kawai M."/>
            <person name="Futagami T."/>
            <person name="Toyoda A."/>
            <person name="Takaki Y."/>
            <person name="Nishi S."/>
            <person name="Hori S."/>
            <person name="Arai W."/>
            <person name="Tsubouchi T."/>
            <person name="Morono Y."/>
            <person name="Uchiyama I."/>
            <person name="Ito T."/>
            <person name="Fujiyama A."/>
            <person name="Inagaki F."/>
            <person name="Takami H."/>
        </authorList>
    </citation>
    <scope>NUCLEOTIDE SEQUENCE</scope>
    <source>
        <strain evidence="6">Expedition CK06-06</strain>
    </source>
</reference>
<dbReference type="SUPFAM" id="SSF81333">
    <property type="entry name" value="F1F0 ATP synthase subunit C"/>
    <property type="match status" value="1"/>
</dbReference>
<evidence type="ECO:0000259" key="5">
    <source>
        <dbReference type="Pfam" id="PF00137"/>
    </source>
</evidence>